<dbReference type="GO" id="GO:0003700">
    <property type="term" value="F:DNA-binding transcription factor activity"/>
    <property type="evidence" value="ECO:0007669"/>
    <property type="project" value="InterPro"/>
</dbReference>
<protein>
    <recommendedName>
        <fullName evidence="1">HTH araC/xylS-type domain-containing protein</fullName>
    </recommendedName>
</protein>
<sequence length="64" mass="6753">MHTRTALAAGQDLTTAAMEAGFASPSHLSDRFRYTFGSSATQMLATGLTLRPSAASEFDLSVQT</sequence>
<gene>
    <name evidence="2" type="ORF">MSIMFB_01493</name>
</gene>
<evidence type="ECO:0000313" key="3">
    <source>
        <dbReference type="Proteomes" id="UP000554965"/>
    </source>
</evidence>
<evidence type="ECO:0000259" key="1">
    <source>
        <dbReference type="PROSITE" id="PS01124"/>
    </source>
</evidence>
<dbReference type="GO" id="GO:0043565">
    <property type="term" value="F:sequence-specific DNA binding"/>
    <property type="evidence" value="ECO:0007669"/>
    <property type="project" value="InterPro"/>
</dbReference>
<proteinExistence type="predicted"/>
<keyword evidence="3" id="KW-1185">Reference proteome</keyword>
<dbReference type="AlphaFoldDB" id="A0A7Z7II83"/>
<organism evidence="2 3">
    <name type="scientific">Mycobacterium simulans</name>
    <dbReference type="NCBI Taxonomy" id="627089"/>
    <lineage>
        <taxon>Bacteria</taxon>
        <taxon>Bacillati</taxon>
        <taxon>Actinomycetota</taxon>
        <taxon>Actinomycetes</taxon>
        <taxon>Mycobacteriales</taxon>
        <taxon>Mycobacteriaceae</taxon>
        <taxon>Mycobacterium</taxon>
    </lineage>
</organism>
<evidence type="ECO:0000313" key="2">
    <source>
        <dbReference type="EMBL" id="SOJ53995.1"/>
    </source>
</evidence>
<feature type="domain" description="HTH araC/xylS-type" evidence="1">
    <location>
        <begin position="1"/>
        <end position="46"/>
    </location>
</feature>
<dbReference type="Gene3D" id="1.10.10.60">
    <property type="entry name" value="Homeodomain-like"/>
    <property type="match status" value="1"/>
</dbReference>
<dbReference type="EMBL" id="OCTY01000002">
    <property type="protein sequence ID" value="SOJ53995.1"/>
    <property type="molecule type" value="Genomic_DNA"/>
</dbReference>
<accession>A0A7Z7II83</accession>
<name>A0A7Z7II83_9MYCO</name>
<dbReference type="PROSITE" id="PS01124">
    <property type="entry name" value="HTH_ARAC_FAMILY_2"/>
    <property type="match status" value="1"/>
</dbReference>
<dbReference type="Proteomes" id="UP000554965">
    <property type="component" value="Unassembled WGS sequence"/>
</dbReference>
<reference evidence="2 3" key="1">
    <citation type="submission" date="2017-10" db="EMBL/GenBank/DDBJ databases">
        <authorList>
            <consortium name="Urmite Genomes"/>
        </authorList>
    </citation>
    <scope>NUCLEOTIDE SEQUENCE [LARGE SCALE GENOMIC DNA]</scope>
    <source>
        <strain evidence="2 3">FB-527</strain>
    </source>
</reference>
<dbReference type="InterPro" id="IPR018060">
    <property type="entry name" value="HTH_AraC"/>
</dbReference>
<dbReference type="Pfam" id="PF00165">
    <property type="entry name" value="HTH_AraC"/>
    <property type="match status" value="1"/>
</dbReference>
<comment type="caution">
    <text evidence="2">The sequence shown here is derived from an EMBL/GenBank/DDBJ whole genome shotgun (WGS) entry which is preliminary data.</text>
</comment>